<dbReference type="PANTHER" id="PTHR47739:SF1">
    <property type="entry name" value="TRNA1(VAL) (ADENINE(37)-N6)-METHYLTRANSFERASE"/>
    <property type="match status" value="1"/>
</dbReference>
<dbReference type="GO" id="GO:0003676">
    <property type="term" value="F:nucleic acid binding"/>
    <property type="evidence" value="ECO:0007669"/>
    <property type="project" value="InterPro"/>
</dbReference>
<gene>
    <name evidence="8" type="ORF">DIZ78_17825</name>
</gene>
<dbReference type="Gene3D" id="3.40.50.150">
    <property type="entry name" value="Vaccinia Virus protein VP39"/>
    <property type="match status" value="1"/>
</dbReference>
<keyword evidence="1 6" id="KW-0963">Cytoplasm</keyword>
<evidence type="ECO:0000259" key="7">
    <source>
        <dbReference type="Pfam" id="PF05175"/>
    </source>
</evidence>
<dbReference type="AlphaFoldDB" id="A0A370D9F3"/>
<evidence type="ECO:0000256" key="5">
    <source>
        <dbReference type="ARBA" id="ARBA00022694"/>
    </source>
</evidence>
<dbReference type="InterPro" id="IPR050210">
    <property type="entry name" value="tRNA_Adenine-N(6)_MTase"/>
</dbReference>
<organism evidence="8 9">
    <name type="scientific">endosymbiont of Escarpia spicata</name>
    <dbReference type="NCBI Taxonomy" id="2200908"/>
    <lineage>
        <taxon>Bacteria</taxon>
        <taxon>Pseudomonadati</taxon>
        <taxon>Pseudomonadota</taxon>
        <taxon>Gammaproteobacteria</taxon>
        <taxon>sulfur-oxidizing symbionts</taxon>
    </lineage>
</organism>
<reference evidence="8 9" key="1">
    <citation type="journal article" date="2018" name="ISME J.">
        <title>Endosymbiont genomes yield clues of tubeworm success.</title>
        <authorList>
            <person name="Li Y."/>
            <person name="Liles M.R."/>
            <person name="Halanych K.M."/>
        </authorList>
    </citation>
    <scope>NUCLEOTIDE SEQUENCE [LARGE SCALE GENOMIC DNA]</scope>
    <source>
        <strain evidence="8">A1462</strain>
    </source>
</reference>
<dbReference type="SUPFAM" id="SSF53335">
    <property type="entry name" value="S-adenosyl-L-methionine-dependent methyltransferases"/>
    <property type="match status" value="1"/>
</dbReference>
<evidence type="ECO:0000313" key="8">
    <source>
        <dbReference type="EMBL" id="RDH80917.1"/>
    </source>
</evidence>
<dbReference type="GO" id="GO:0008033">
    <property type="term" value="P:tRNA processing"/>
    <property type="evidence" value="ECO:0007669"/>
    <property type="project" value="UniProtKB-UniRule"/>
</dbReference>
<dbReference type="InterPro" id="IPR002052">
    <property type="entry name" value="DNA_methylase_N6_adenine_CS"/>
</dbReference>
<keyword evidence="3 6" id="KW-0808">Transferase</keyword>
<dbReference type="InterPro" id="IPR022882">
    <property type="entry name" value="tRNA_adenine-N6_MeTrfase"/>
</dbReference>
<dbReference type="GO" id="GO:0032259">
    <property type="term" value="P:methylation"/>
    <property type="evidence" value="ECO:0007669"/>
    <property type="project" value="UniProtKB-KW"/>
</dbReference>
<sequence>MSTFRFQQFSVRQEKSAMKVCTDATLFGAMAPVKGDERVLDIGTGTGLLALMAAQLDASHITGVELTEAAFDEARFNFHNSPWNSRLEAVHCSIQHFSVNTPGRYDLIISNPPFFHNHSKTSDQLKRQARHTDLLPFPDLLASVDRLLADSGHFYLLLPGHAVAGFAKKALEHGLHLIKQTDFRGHSHNQAKVSALTFCHQQQPCRSRLLTLYQSDRIYSQESRHYLSPFLLRFSQQN</sequence>
<dbReference type="EC" id="2.1.1.223" evidence="6"/>
<comment type="caution">
    <text evidence="8">The sequence shown here is derived from an EMBL/GenBank/DDBJ whole genome shotgun (WGS) entry which is preliminary data.</text>
</comment>
<dbReference type="InterPro" id="IPR029063">
    <property type="entry name" value="SAM-dependent_MTases_sf"/>
</dbReference>
<dbReference type="EMBL" id="QFXE01000023">
    <property type="protein sequence ID" value="RDH80917.1"/>
    <property type="molecule type" value="Genomic_DNA"/>
</dbReference>
<dbReference type="CDD" id="cd02440">
    <property type="entry name" value="AdoMet_MTases"/>
    <property type="match status" value="1"/>
</dbReference>
<keyword evidence="9" id="KW-1185">Reference proteome</keyword>
<comment type="similarity">
    <text evidence="6">Belongs to the methyltransferase superfamily. tRNA (adenine-N(6)-)-methyltransferase family.</text>
</comment>
<dbReference type="HAMAP" id="MF_01872">
    <property type="entry name" value="tRNA_methyltr_YfiC"/>
    <property type="match status" value="1"/>
</dbReference>
<keyword evidence="2 6" id="KW-0489">Methyltransferase</keyword>
<comment type="catalytic activity">
    <reaction evidence="6">
        <text>adenosine(37) in tRNA1(Val) + S-adenosyl-L-methionine = N(6)-methyladenosine(37) in tRNA1(Val) + S-adenosyl-L-homocysteine + H(+)</text>
        <dbReference type="Rhea" id="RHEA:43160"/>
        <dbReference type="Rhea" id="RHEA-COMP:10369"/>
        <dbReference type="Rhea" id="RHEA-COMP:10370"/>
        <dbReference type="ChEBI" id="CHEBI:15378"/>
        <dbReference type="ChEBI" id="CHEBI:57856"/>
        <dbReference type="ChEBI" id="CHEBI:59789"/>
        <dbReference type="ChEBI" id="CHEBI:74411"/>
        <dbReference type="ChEBI" id="CHEBI:74449"/>
        <dbReference type="EC" id="2.1.1.223"/>
    </reaction>
</comment>
<evidence type="ECO:0000256" key="2">
    <source>
        <dbReference type="ARBA" id="ARBA00022603"/>
    </source>
</evidence>
<dbReference type="GO" id="GO:0005737">
    <property type="term" value="C:cytoplasm"/>
    <property type="evidence" value="ECO:0007669"/>
    <property type="project" value="UniProtKB-SubCell"/>
</dbReference>
<keyword evidence="5 6" id="KW-0819">tRNA processing</keyword>
<name>A0A370D9F3_9GAMM</name>
<comment type="function">
    <text evidence="6">Specifically methylates the adenine in position 37 of tRNA(1)(Val) (anticodon cmo5UAC).</text>
</comment>
<protein>
    <recommendedName>
        <fullName evidence="6">tRNA1(Val) (adenine(37)-N6)-methyltransferase</fullName>
        <ecNumber evidence="6">2.1.1.223</ecNumber>
    </recommendedName>
    <alternativeName>
        <fullName evidence="6">tRNA m6A37 methyltransferase</fullName>
    </alternativeName>
</protein>
<dbReference type="InterPro" id="IPR007848">
    <property type="entry name" value="Small_mtfrase_dom"/>
</dbReference>
<comment type="subcellular location">
    <subcellularLocation>
        <location evidence="6">Cytoplasm</location>
    </subcellularLocation>
</comment>
<evidence type="ECO:0000313" key="9">
    <source>
        <dbReference type="Proteomes" id="UP000254771"/>
    </source>
</evidence>
<proteinExistence type="inferred from homology"/>
<dbReference type="GO" id="GO:0016301">
    <property type="term" value="F:kinase activity"/>
    <property type="evidence" value="ECO:0007669"/>
    <property type="project" value="UniProtKB-KW"/>
</dbReference>
<feature type="domain" description="Methyltransferase small" evidence="7">
    <location>
        <begin position="33"/>
        <end position="125"/>
    </location>
</feature>
<accession>A0A370D9F3</accession>
<dbReference type="GO" id="GO:0016430">
    <property type="term" value="F:tRNA (adenine-N6)-methyltransferase activity"/>
    <property type="evidence" value="ECO:0007669"/>
    <property type="project" value="UniProtKB-UniRule"/>
</dbReference>
<evidence type="ECO:0000256" key="4">
    <source>
        <dbReference type="ARBA" id="ARBA00022691"/>
    </source>
</evidence>
<evidence type="ECO:0000256" key="6">
    <source>
        <dbReference type="HAMAP-Rule" id="MF_01872"/>
    </source>
</evidence>
<evidence type="ECO:0000256" key="3">
    <source>
        <dbReference type="ARBA" id="ARBA00022679"/>
    </source>
</evidence>
<dbReference type="PROSITE" id="PS00092">
    <property type="entry name" value="N6_MTASE"/>
    <property type="match status" value="1"/>
</dbReference>
<dbReference type="PANTHER" id="PTHR47739">
    <property type="entry name" value="TRNA1(VAL) (ADENINE(37)-N6)-METHYLTRANSFERASE"/>
    <property type="match status" value="1"/>
</dbReference>
<dbReference type="Pfam" id="PF05175">
    <property type="entry name" value="MTS"/>
    <property type="match status" value="1"/>
</dbReference>
<dbReference type="Proteomes" id="UP000254771">
    <property type="component" value="Unassembled WGS sequence"/>
</dbReference>
<evidence type="ECO:0000256" key="1">
    <source>
        <dbReference type="ARBA" id="ARBA00022490"/>
    </source>
</evidence>
<keyword evidence="4 6" id="KW-0949">S-adenosyl-L-methionine</keyword>